<dbReference type="GO" id="GO:0016787">
    <property type="term" value="F:hydrolase activity"/>
    <property type="evidence" value="ECO:0007669"/>
    <property type="project" value="UniProtKB-KW"/>
</dbReference>
<keyword evidence="4" id="KW-0347">Helicase</keyword>
<evidence type="ECO:0000256" key="5">
    <source>
        <dbReference type="ARBA" id="ARBA00022840"/>
    </source>
</evidence>
<keyword evidence="2" id="KW-0547">Nucleotide-binding</keyword>
<evidence type="ECO:0000256" key="8">
    <source>
        <dbReference type="SAM" id="MobiDB-lite"/>
    </source>
</evidence>
<dbReference type="SMART" id="SM00490">
    <property type="entry name" value="HELICc"/>
    <property type="match status" value="1"/>
</dbReference>
<accession>A0A9N9S1J8</accession>
<dbReference type="Proteomes" id="UP001153620">
    <property type="component" value="Chromosome 3"/>
</dbReference>
<dbReference type="PANTHER" id="PTHR13710:SF120">
    <property type="entry name" value="BIFUNCTIONAL 3'-5' EXONUCLEASE_ATP-DEPENDENT HELICASE WRN"/>
    <property type="match status" value="1"/>
</dbReference>
<dbReference type="InterPro" id="IPR014001">
    <property type="entry name" value="Helicase_ATP-bd"/>
</dbReference>
<dbReference type="GO" id="GO:0005694">
    <property type="term" value="C:chromosome"/>
    <property type="evidence" value="ECO:0007669"/>
    <property type="project" value="TreeGrafter"/>
</dbReference>
<dbReference type="InterPro" id="IPR036388">
    <property type="entry name" value="WH-like_DNA-bd_sf"/>
</dbReference>
<dbReference type="GO" id="GO:0005737">
    <property type="term" value="C:cytoplasm"/>
    <property type="evidence" value="ECO:0007669"/>
    <property type="project" value="TreeGrafter"/>
</dbReference>
<dbReference type="CDD" id="cd17920">
    <property type="entry name" value="DEXHc_RecQ"/>
    <property type="match status" value="1"/>
</dbReference>
<evidence type="ECO:0000256" key="4">
    <source>
        <dbReference type="ARBA" id="ARBA00022806"/>
    </source>
</evidence>
<dbReference type="Pfam" id="PF00271">
    <property type="entry name" value="Helicase_C"/>
    <property type="match status" value="1"/>
</dbReference>
<dbReference type="InterPro" id="IPR027417">
    <property type="entry name" value="P-loop_NTPase"/>
</dbReference>
<dbReference type="InterPro" id="IPR004589">
    <property type="entry name" value="DNA_helicase_ATP-dep_RecQ"/>
</dbReference>
<dbReference type="OrthoDB" id="10261556at2759"/>
<feature type="region of interest" description="Disordered" evidence="8">
    <location>
        <begin position="623"/>
        <end position="647"/>
    </location>
</feature>
<keyword evidence="5" id="KW-0067">ATP-binding</keyword>
<gene>
    <name evidence="11" type="ORF">CHIRRI_LOCUS10021</name>
</gene>
<evidence type="ECO:0000259" key="10">
    <source>
        <dbReference type="SMART" id="SM00490"/>
    </source>
</evidence>
<sequence>MEVVEDIHEHPSEDHLKILKSNFQIDNFKEEQWKAISQLMYKKEDVFISTRSGYGKSLIYQFPPVFLGKKAIVISPLISLMETQVQMLKSLGISACFISGQQKNIGLNLENYTVIYSTPENFAVIRGIIKWAADNDEICLIAIDEVHCISKSSSDHRPAYALLKCIKNNFPTIPIVALTSTASKDTTADICNVLSLKSPLMIQVPLDRPNIEYTCIPQTNCFISDVKRYILDLPMGSGVIVYCFKRADTQNYSDILTREGFPSKPYHAGLVEEIRRETLRDFMNGRLNYIVTTNAFGMGVDRPNVRVVIHYGIPKNPETYYVESGRAGRDELPAKSVIFWSEKDYKFHNFCFKENNKKKPFSNQNFNNCQIQLAKMQKYSTVTRCRRATLLSYLEEFIPSVVTESCCDNCLRTLHQAVGLKNMYKEIYSNDQIDVTNDVRMILNLINSYQGKCKHEMLVDFITGTMPTEFNPKHPVEYFSWGASKSKNWWSSILKIVKKKLFVDRYTAVRSNENIIELWGGITRDDYVRITQKGIRFMRLKSKKLICEAKSDFLQSLTKTETEYYIIDGIVHEKPRFKDTKVFDFSALETSLNKSSPRKRLASESDISEVSLTELFKSPFKDDNVSPASPKLQKMSESSTDENKPCCSHWNKNVDKEMNGDKEQKEGQRCEEPNLNNIDLKTCKIVVPLIRMNGGFDPASSSSDKTDKSVN</sequence>
<dbReference type="Pfam" id="PF00270">
    <property type="entry name" value="DEAD"/>
    <property type="match status" value="1"/>
</dbReference>
<evidence type="ECO:0000256" key="1">
    <source>
        <dbReference type="ARBA" id="ARBA00005446"/>
    </source>
</evidence>
<dbReference type="NCBIfam" id="TIGR00614">
    <property type="entry name" value="recQ_fam"/>
    <property type="match status" value="1"/>
</dbReference>
<dbReference type="EC" id="5.6.2.4" evidence="7"/>
<dbReference type="SMART" id="SM00487">
    <property type="entry name" value="DEXDc"/>
    <property type="match status" value="1"/>
</dbReference>
<dbReference type="GO" id="GO:0000724">
    <property type="term" value="P:double-strand break repair via homologous recombination"/>
    <property type="evidence" value="ECO:0007669"/>
    <property type="project" value="TreeGrafter"/>
</dbReference>
<protein>
    <recommendedName>
        <fullName evidence="7">DNA 3'-5' helicase</fullName>
        <ecNumber evidence="7">5.6.2.4</ecNumber>
    </recommendedName>
</protein>
<dbReference type="GO" id="GO:0003676">
    <property type="term" value="F:nucleic acid binding"/>
    <property type="evidence" value="ECO:0007669"/>
    <property type="project" value="InterPro"/>
</dbReference>
<dbReference type="Gene3D" id="1.10.10.10">
    <property type="entry name" value="Winged helix-like DNA-binding domain superfamily/Winged helix DNA-binding domain"/>
    <property type="match status" value="1"/>
</dbReference>
<evidence type="ECO:0000256" key="2">
    <source>
        <dbReference type="ARBA" id="ARBA00022741"/>
    </source>
</evidence>
<dbReference type="InterPro" id="IPR018982">
    <property type="entry name" value="RQC_domain"/>
</dbReference>
<keyword evidence="12" id="KW-1185">Reference proteome</keyword>
<evidence type="ECO:0000313" key="11">
    <source>
        <dbReference type="EMBL" id="CAG9807172.1"/>
    </source>
</evidence>
<evidence type="ECO:0000256" key="3">
    <source>
        <dbReference type="ARBA" id="ARBA00022801"/>
    </source>
</evidence>
<dbReference type="Pfam" id="PF09382">
    <property type="entry name" value="RQC"/>
    <property type="match status" value="1"/>
</dbReference>
<dbReference type="Gene3D" id="3.40.50.300">
    <property type="entry name" value="P-loop containing nucleotide triphosphate hydrolases"/>
    <property type="match status" value="2"/>
</dbReference>
<name>A0A9N9S1J8_9DIPT</name>
<dbReference type="EMBL" id="OU895879">
    <property type="protein sequence ID" value="CAG9807172.1"/>
    <property type="molecule type" value="Genomic_DNA"/>
</dbReference>
<evidence type="ECO:0000313" key="12">
    <source>
        <dbReference type="Proteomes" id="UP001153620"/>
    </source>
</evidence>
<dbReference type="PANTHER" id="PTHR13710">
    <property type="entry name" value="DNA HELICASE RECQ FAMILY MEMBER"/>
    <property type="match status" value="1"/>
</dbReference>
<comment type="catalytic activity">
    <reaction evidence="6">
        <text>Couples ATP hydrolysis with the unwinding of duplex DNA by translocating in the 3'-5' direction.</text>
        <dbReference type="EC" id="5.6.2.4"/>
    </reaction>
</comment>
<dbReference type="InterPro" id="IPR036390">
    <property type="entry name" value="WH_DNA-bd_sf"/>
</dbReference>
<dbReference type="AlphaFoldDB" id="A0A9N9S1J8"/>
<organism evidence="11 12">
    <name type="scientific">Chironomus riparius</name>
    <dbReference type="NCBI Taxonomy" id="315576"/>
    <lineage>
        <taxon>Eukaryota</taxon>
        <taxon>Metazoa</taxon>
        <taxon>Ecdysozoa</taxon>
        <taxon>Arthropoda</taxon>
        <taxon>Hexapoda</taxon>
        <taxon>Insecta</taxon>
        <taxon>Pterygota</taxon>
        <taxon>Neoptera</taxon>
        <taxon>Endopterygota</taxon>
        <taxon>Diptera</taxon>
        <taxon>Nematocera</taxon>
        <taxon>Chironomoidea</taxon>
        <taxon>Chironomidae</taxon>
        <taxon>Chironominae</taxon>
        <taxon>Chironomus</taxon>
    </lineage>
</organism>
<dbReference type="GO" id="GO:0009378">
    <property type="term" value="F:four-way junction helicase activity"/>
    <property type="evidence" value="ECO:0007669"/>
    <property type="project" value="TreeGrafter"/>
</dbReference>
<proteinExistence type="inferred from homology"/>
<comment type="similarity">
    <text evidence="1">Belongs to the helicase family. RecQ subfamily.</text>
</comment>
<evidence type="ECO:0000256" key="7">
    <source>
        <dbReference type="ARBA" id="ARBA00034808"/>
    </source>
</evidence>
<dbReference type="GO" id="GO:0005524">
    <property type="term" value="F:ATP binding"/>
    <property type="evidence" value="ECO:0007669"/>
    <property type="project" value="UniProtKB-KW"/>
</dbReference>
<reference evidence="11" key="1">
    <citation type="submission" date="2022-01" db="EMBL/GenBank/DDBJ databases">
        <authorList>
            <person name="King R."/>
        </authorList>
    </citation>
    <scope>NUCLEOTIDE SEQUENCE</scope>
</reference>
<reference evidence="11" key="2">
    <citation type="submission" date="2022-10" db="EMBL/GenBank/DDBJ databases">
        <authorList>
            <consortium name="ENA_rothamsted_submissions"/>
            <consortium name="culmorum"/>
            <person name="King R."/>
        </authorList>
    </citation>
    <scope>NUCLEOTIDE SEQUENCE</scope>
</reference>
<dbReference type="GO" id="GO:0006260">
    <property type="term" value="P:DNA replication"/>
    <property type="evidence" value="ECO:0007669"/>
    <property type="project" value="InterPro"/>
</dbReference>
<evidence type="ECO:0000259" key="9">
    <source>
        <dbReference type="SMART" id="SM00487"/>
    </source>
</evidence>
<evidence type="ECO:0000256" key="6">
    <source>
        <dbReference type="ARBA" id="ARBA00034617"/>
    </source>
</evidence>
<dbReference type="SUPFAM" id="SSF52540">
    <property type="entry name" value="P-loop containing nucleoside triphosphate hydrolases"/>
    <property type="match status" value="1"/>
</dbReference>
<dbReference type="InterPro" id="IPR011545">
    <property type="entry name" value="DEAD/DEAH_box_helicase_dom"/>
</dbReference>
<feature type="domain" description="Helicase C-terminal" evidence="10">
    <location>
        <begin position="250"/>
        <end position="331"/>
    </location>
</feature>
<keyword evidence="3" id="KW-0378">Hydrolase</keyword>
<dbReference type="GO" id="GO:0043138">
    <property type="term" value="F:3'-5' DNA helicase activity"/>
    <property type="evidence" value="ECO:0007669"/>
    <property type="project" value="UniProtKB-EC"/>
</dbReference>
<dbReference type="SUPFAM" id="SSF46785">
    <property type="entry name" value="Winged helix' DNA-binding domain"/>
    <property type="match status" value="1"/>
</dbReference>
<feature type="domain" description="Helicase ATP-binding" evidence="9">
    <location>
        <begin position="24"/>
        <end position="204"/>
    </location>
</feature>
<dbReference type="GO" id="GO:0005634">
    <property type="term" value="C:nucleus"/>
    <property type="evidence" value="ECO:0007669"/>
    <property type="project" value="TreeGrafter"/>
</dbReference>
<dbReference type="InterPro" id="IPR001650">
    <property type="entry name" value="Helicase_C-like"/>
</dbReference>